<reference evidence="1" key="2">
    <citation type="submission" date="2020-09" db="EMBL/GenBank/DDBJ databases">
        <authorList>
            <person name="Sun Q."/>
            <person name="Ohkuma M."/>
        </authorList>
    </citation>
    <scope>NUCLEOTIDE SEQUENCE</scope>
    <source>
        <strain evidence="1">JCM 3172</strain>
    </source>
</reference>
<organism evidence="1 2">
    <name type="scientific">Streptomyces purpureus</name>
    <dbReference type="NCBI Taxonomy" id="1951"/>
    <lineage>
        <taxon>Bacteria</taxon>
        <taxon>Bacillati</taxon>
        <taxon>Actinomycetota</taxon>
        <taxon>Actinomycetes</taxon>
        <taxon>Kitasatosporales</taxon>
        <taxon>Streptomycetaceae</taxon>
        <taxon>Streptomyces</taxon>
    </lineage>
</organism>
<dbReference type="Proteomes" id="UP000619486">
    <property type="component" value="Unassembled WGS sequence"/>
</dbReference>
<gene>
    <name evidence="1" type="ORF">GCM10014713_29830</name>
</gene>
<protein>
    <submittedName>
        <fullName evidence="1">Uncharacterized protein</fullName>
    </submittedName>
</protein>
<accession>A0A918H3Q9</accession>
<reference evidence="1" key="1">
    <citation type="journal article" date="2014" name="Int. J. Syst. Evol. Microbiol.">
        <title>Complete genome sequence of Corynebacterium casei LMG S-19264T (=DSM 44701T), isolated from a smear-ripened cheese.</title>
        <authorList>
            <consortium name="US DOE Joint Genome Institute (JGI-PGF)"/>
            <person name="Walter F."/>
            <person name="Albersmeier A."/>
            <person name="Kalinowski J."/>
            <person name="Ruckert C."/>
        </authorList>
    </citation>
    <scope>NUCLEOTIDE SEQUENCE</scope>
    <source>
        <strain evidence="1">JCM 3172</strain>
    </source>
</reference>
<evidence type="ECO:0000313" key="1">
    <source>
        <dbReference type="EMBL" id="GGT34079.1"/>
    </source>
</evidence>
<keyword evidence="2" id="KW-1185">Reference proteome</keyword>
<sequence>MLPEMVAWQHARVNANGDDISKPQRLSNLSELGEVPVPKYQLQLKQLKVPVAQPAPTGTVPDGKSAGEVAAARREFARLLGEFRRTAVLVPFDDYGSLWTADFNGVRCICAFSDDEALARFAVARGDAGREWTYRTILGARLQSRAPRYEGILTPASPWCWRTREWAGEHRTAAGPGPHEASPVRHPCA</sequence>
<dbReference type="AlphaFoldDB" id="A0A918H3Q9"/>
<comment type="caution">
    <text evidence="1">The sequence shown here is derived from an EMBL/GenBank/DDBJ whole genome shotgun (WGS) entry which is preliminary data.</text>
</comment>
<proteinExistence type="predicted"/>
<evidence type="ECO:0000313" key="2">
    <source>
        <dbReference type="Proteomes" id="UP000619486"/>
    </source>
</evidence>
<dbReference type="EMBL" id="BMQQ01000009">
    <property type="protein sequence ID" value="GGT34079.1"/>
    <property type="molecule type" value="Genomic_DNA"/>
</dbReference>
<name>A0A918H3Q9_9ACTN</name>